<keyword evidence="1" id="KW-0472">Membrane</keyword>
<name>A0A7D5NBF4_9PROT</name>
<dbReference type="AlphaFoldDB" id="A0A7D5NBF4"/>
<feature type="transmembrane region" description="Helical" evidence="1">
    <location>
        <begin position="49"/>
        <end position="68"/>
    </location>
</feature>
<dbReference type="KEGG" id="acog:HWD57_13420"/>
<proteinExistence type="predicted"/>
<organism evidence="2 3">
    <name type="scientific">Candidatus Accumulibacter cognatus</name>
    <dbReference type="NCBI Taxonomy" id="2954383"/>
    <lineage>
        <taxon>Bacteria</taxon>
        <taxon>Pseudomonadati</taxon>
        <taxon>Pseudomonadota</taxon>
        <taxon>Betaproteobacteria</taxon>
        <taxon>Candidatus Accumulibacter</taxon>
    </lineage>
</organism>
<keyword evidence="1" id="KW-1133">Transmembrane helix</keyword>
<reference evidence="2 3" key="1">
    <citation type="journal article" date="2019" name="Microbiome">
        <title>Annotated bacterial chromosomes from frame-shift-corrected long-read metagenomic data.</title>
        <authorList>
            <person name="Arumugam K."/>
            <person name="Bagci C."/>
            <person name="Bessarab I."/>
            <person name="Beier S."/>
            <person name="Buchfink B."/>
            <person name="Gorska A."/>
            <person name="Qiu G."/>
            <person name="Huson D.H."/>
            <person name="Williams R.B.H."/>
        </authorList>
    </citation>
    <scope>NUCLEOTIDE SEQUENCE [LARGE SCALE GENOMIC DNA]</scope>
    <source>
        <strain evidence="2">SSA1</strain>
    </source>
</reference>
<evidence type="ECO:0000256" key="1">
    <source>
        <dbReference type="SAM" id="Phobius"/>
    </source>
</evidence>
<evidence type="ECO:0000313" key="3">
    <source>
        <dbReference type="Proteomes" id="UP000509684"/>
    </source>
</evidence>
<keyword evidence="1" id="KW-0812">Transmembrane</keyword>
<accession>A0A7D5NBF4</accession>
<sequence length="228" mass="24841">MSSRWPDWSCRALRGLSSMPNGCGLLLAALPLLLKGAGLLGPEAYLLALGGYLAGFIAGGLLFGFPVLGKRPWEAELSFDDNGDARQVIDTALRGIRSLVMHNPDQCLSNILQQRVLGLCDRLEGLLIQWEGSKGTLSLEEEFHARHLASAYLPQALKTYLSIPKDFASERLLENGRTAHDTLVLALDDLSAKVGQLADDLAGQDAQAFLAHSRFLDEKFGTRKQALR</sequence>
<evidence type="ECO:0000313" key="2">
    <source>
        <dbReference type="EMBL" id="QLH50674.1"/>
    </source>
</evidence>
<dbReference type="Proteomes" id="UP000509684">
    <property type="component" value="Chromosome"/>
</dbReference>
<evidence type="ECO:0008006" key="4">
    <source>
        <dbReference type="Google" id="ProtNLM"/>
    </source>
</evidence>
<dbReference type="EMBL" id="CP058708">
    <property type="protein sequence ID" value="QLH50674.1"/>
    <property type="molecule type" value="Genomic_DNA"/>
</dbReference>
<protein>
    <recommendedName>
        <fullName evidence="4">5-bromo-4-chloroindolyl phosphate hydrolysis protein</fullName>
    </recommendedName>
</protein>
<gene>
    <name evidence="2" type="ORF">HWD57_13420</name>
</gene>